<accession>A0A1J1H1N4</accession>
<keyword evidence="3" id="KW-1185">Reference proteome</keyword>
<dbReference type="RefSeq" id="XP_028531488.1">
    <property type="nucleotide sequence ID" value="XM_028679289.1"/>
</dbReference>
<organism evidence="2 3">
    <name type="scientific">Plasmodium relictum</name>
    <dbReference type="NCBI Taxonomy" id="85471"/>
    <lineage>
        <taxon>Eukaryota</taxon>
        <taxon>Sar</taxon>
        <taxon>Alveolata</taxon>
        <taxon>Apicomplexa</taxon>
        <taxon>Aconoidasida</taxon>
        <taxon>Haemosporida</taxon>
        <taxon>Plasmodiidae</taxon>
        <taxon>Plasmodium</taxon>
        <taxon>Plasmodium (Haemamoeba)</taxon>
    </lineage>
</organism>
<dbReference type="VEuPathDB" id="PlasmoDB:PRELSG_0112800"/>
<dbReference type="OrthoDB" id="371246at2759"/>
<dbReference type="EMBL" id="LN835296">
    <property type="protein sequence ID" value="CRG98478.1"/>
    <property type="molecule type" value="Genomic_DNA"/>
</dbReference>
<proteinExistence type="predicted"/>
<gene>
    <name evidence="2" type="ORF">PRELSG_0112800</name>
</gene>
<feature type="compositionally biased region" description="Low complexity" evidence="1">
    <location>
        <begin position="874"/>
        <end position="889"/>
    </location>
</feature>
<sequence>MIRIYPYPFSKHVKSLPDPPPPKSREIKRFECKKYENDYSWLLEAKNNLRKCFHLCNSCSKKFNYMRCLVKNSNVYYEYNLNNKILKNKLKEDTQHKENNYDINLHEYNKSTSHNNNLYNVKNNVLKINSNKSKNNMYNNQNIENTKAIKNNSIIFSNSLNNNENESLSFNDDVYIFLDDYSKKESKSYKRDEENYINKNSEDMIIYIKRHFKNNISYFACEHIKLNDLCNLNDEDNNYDNINIYMYDNDKEDFMHNCLINFSEENELYSLPQPCVINGVDEDEKEPSKEQTNMNISNAKFKNNFFLKINDLKGRNSENNINDITQIDENCEFINASNFLNNKKFNILSTVKEKTKMNDIVLQNDEDNRSSKKIYSLPQNDKKNNKLEYNTINKNMHFKNVKNYRKNSKNDSEIIFDDNIIDNINCSSKHKLLPLLKIDDDTKENVIYLDKKEFYFNDFLKEKQINEDCKSDKKNIIIPKDNIKGNKNHGIMANFDYDDGYYENRVNKNDNSKKNFEKYDVKKVNKSINLSKERNSLTLMDELNEKLIKRKNSHFAGNEEKNKNISCMLACNEKEKRTVSKSIEEELMINNRNLYKEVLKNNIASMKQNMNLTNIYKNNTKKNVTINNVNINEFKNKLINGVTSVSNVQRNRLKKSIVLDETKKSKENEKIKNCYNSEHKENISNKDTNYFKEGNNLNRNKSNEINTKKGNFKEAHNDINGDMGIQSYDIEVNSLTIDEKQKSSNIKLLKQIKRNNYLEQNERDEDKIKNDYLYFGQIEQIYEKKNIWNIVHNKILDINKEEKYKVKNKEYNQSKLIQNKEETIFNDSIKKNKYFTNKDSSNSNDIHKKNSNEIRMNKEDTIMKALNGMGSNDSNRIYINRSDNSNSDNKINDNSDIHKNSEDKSNFPKKYIFNSLIKNYESGLNNCENSRVKNELIEINCSGTKKHNYDFNVENLRISRKHENNSTNNWSNGTSMSFNKTKFSNNLKFNNNNDLIRKNKLDNHYLKNKIYFNQNKGVNTKYNGISNRSKESDKLKCCKNINNENFVSNYFIYDKKKEERKQQNIECEVNKIGCDERLNKKLKEKLGNILNLYTNPSKINIHNRIYTSDMEKNDLDNKKVVYINNNYFFNIDKDNYFENANGKFPENSMKYNFKKFNLQYCKNKNDFYSFKYMSNVLSSSCSLSKECILSESFESNILEEKFHKLSDLRNKYLLRKYLNKVLNKKKFQSISNIDKKISSINQRKLKYNMKKDICDENSKSENNFNTKKKFNEYLNIKQRINTNKCEAPKSPKKQDKIPKPSASQLEINSLSHLKKTPSYPFEEFLNIY</sequence>
<name>A0A1J1H1N4_PLARL</name>
<evidence type="ECO:0000256" key="1">
    <source>
        <dbReference type="SAM" id="MobiDB-lite"/>
    </source>
</evidence>
<dbReference type="GeneID" id="39734378"/>
<feature type="compositionally biased region" description="Basic and acidic residues" evidence="1">
    <location>
        <begin position="890"/>
        <end position="904"/>
    </location>
</feature>
<feature type="compositionally biased region" description="Basic and acidic residues" evidence="1">
    <location>
        <begin position="1286"/>
        <end position="1298"/>
    </location>
</feature>
<feature type="region of interest" description="Disordered" evidence="1">
    <location>
        <begin position="1284"/>
        <end position="1303"/>
    </location>
</feature>
<dbReference type="Proteomes" id="UP000220158">
    <property type="component" value="Chromosome 1"/>
</dbReference>
<dbReference type="KEGG" id="prel:PRELSG_0112800"/>
<evidence type="ECO:0000313" key="3">
    <source>
        <dbReference type="Proteomes" id="UP000220158"/>
    </source>
</evidence>
<protein>
    <submittedName>
        <fullName evidence="2">Uncharacterized protein</fullName>
    </submittedName>
</protein>
<feature type="compositionally biased region" description="Polar residues" evidence="1">
    <location>
        <begin position="695"/>
        <end position="705"/>
    </location>
</feature>
<evidence type="ECO:0000313" key="2">
    <source>
        <dbReference type="EMBL" id="CRG98478.1"/>
    </source>
</evidence>
<reference evidence="2 3" key="1">
    <citation type="submission" date="2015-04" db="EMBL/GenBank/DDBJ databases">
        <authorList>
            <consortium name="Pathogen Informatics"/>
        </authorList>
    </citation>
    <scope>NUCLEOTIDE SEQUENCE [LARGE SCALE GENOMIC DNA]</scope>
    <source>
        <strain evidence="2 3">SGS1</strain>
    </source>
</reference>
<feature type="region of interest" description="Disordered" evidence="1">
    <location>
        <begin position="873"/>
        <end position="904"/>
    </location>
</feature>
<feature type="region of interest" description="Disordered" evidence="1">
    <location>
        <begin position="686"/>
        <end position="705"/>
    </location>
</feature>
<dbReference type="OMA" id="VSYFACK"/>